<proteinExistence type="predicted"/>
<protein>
    <submittedName>
        <fullName evidence="1">CHAT domain-containing protein</fullName>
    </submittedName>
</protein>
<reference evidence="1" key="2">
    <citation type="submission" date="2023-01" db="EMBL/GenBank/DDBJ databases">
        <authorList>
            <person name="Petersen C."/>
        </authorList>
    </citation>
    <scope>NUCLEOTIDE SEQUENCE</scope>
    <source>
        <strain evidence="1">IBT 15450</strain>
    </source>
</reference>
<evidence type="ECO:0000313" key="1">
    <source>
        <dbReference type="EMBL" id="KAJ6027204.1"/>
    </source>
</evidence>
<dbReference type="EMBL" id="JAQJZL010000015">
    <property type="protein sequence ID" value="KAJ6027204.1"/>
    <property type="molecule type" value="Genomic_DNA"/>
</dbReference>
<dbReference type="Proteomes" id="UP001219568">
    <property type="component" value="Unassembled WGS sequence"/>
</dbReference>
<reference evidence="1" key="1">
    <citation type="journal article" date="2023" name="IMA Fungus">
        <title>Comparative genomic study of the Penicillium genus elucidates a diverse pangenome and 15 lateral gene transfer events.</title>
        <authorList>
            <person name="Petersen C."/>
            <person name="Sorensen T."/>
            <person name="Nielsen M.R."/>
            <person name="Sondergaard T.E."/>
            <person name="Sorensen J.L."/>
            <person name="Fitzpatrick D.A."/>
            <person name="Frisvad J.C."/>
            <person name="Nielsen K.L."/>
        </authorList>
    </citation>
    <scope>NUCLEOTIDE SEQUENCE</scope>
    <source>
        <strain evidence="1">IBT 15450</strain>
    </source>
</reference>
<evidence type="ECO:0000313" key="2">
    <source>
        <dbReference type="Proteomes" id="UP001219568"/>
    </source>
</evidence>
<dbReference type="Pfam" id="PF13374">
    <property type="entry name" value="TPR_10"/>
    <property type="match status" value="1"/>
</dbReference>
<sequence>MYLDNLGIRLGDRYSRTGAVTDLEEAILIGRQAVDATSLDHPDRAMYLDNLGIRPGDRYSPTGAVTDLEEAILIG</sequence>
<dbReference type="AlphaFoldDB" id="A0AAD6I1I1"/>
<keyword evidence="2" id="KW-1185">Reference proteome</keyword>
<comment type="caution">
    <text evidence="1">The sequence shown here is derived from an EMBL/GenBank/DDBJ whole genome shotgun (WGS) entry which is preliminary data.</text>
</comment>
<gene>
    <name evidence="1" type="ORF">N7460_012021</name>
</gene>
<organism evidence="1 2">
    <name type="scientific">Penicillium canescens</name>
    <dbReference type="NCBI Taxonomy" id="5083"/>
    <lineage>
        <taxon>Eukaryota</taxon>
        <taxon>Fungi</taxon>
        <taxon>Dikarya</taxon>
        <taxon>Ascomycota</taxon>
        <taxon>Pezizomycotina</taxon>
        <taxon>Eurotiomycetes</taxon>
        <taxon>Eurotiomycetidae</taxon>
        <taxon>Eurotiales</taxon>
        <taxon>Aspergillaceae</taxon>
        <taxon>Penicillium</taxon>
    </lineage>
</organism>
<name>A0AAD6I1I1_PENCN</name>
<accession>A0AAD6I1I1</accession>